<dbReference type="SUPFAM" id="SSF52317">
    <property type="entry name" value="Class I glutamine amidotransferase-like"/>
    <property type="match status" value="1"/>
</dbReference>
<reference evidence="13 14" key="1">
    <citation type="submission" date="2020-07" db="EMBL/GenBank/DDBJ databases">
        <title>Halosimplex pelagicum sp. nov. and Halosimplex rubrum sp. nov., isolated from salted brown alga Laminaria, and emended description of the genus Halosimplex.</title>
        <authorList>
            <person name="Cui H."/>
        </authorList>
    </citation>
    <scope>NUCLEOTIDE SEQUENCE [LARGE SCALE GENOMIC DNA]</scope>
    <source>
        <strain evidence="13 14">R27</strain>
    </source>
</reference>
<dbReference type="GO" id="GO:0004359">
    <property type="term" value="F:glutaminase activity"/>
    <property type="evidence" value="ECO:0007669"/>
    <property type="project" value="UniProtKB-EC"/>
</dbReference>
<keyword evidence="7 10" id="KW-0456">Lyase</keyword>
<dbReference type="EC" id="3.5.1.2" evidence="10"/>
<proteinExistence type="inferred from homology"/>
<evidence type="ECO:0000256" key="5">
    <source>
        <dbReference type="ARBA" id="ARBA00022962"/>
    </source>
</evidence>
<dbReference type="InterPro" id="IPR029062">
    <property type="entry name" value="Class_I_gatase-like"/>
</dbReference>
<sequence>MNTRQTAAEVVVVDYGLGNLRSVTRGLERAGAAVELSDDPADFDGADGVVLPGVGAFSEGMDNAGPFRDALVEQADAGTPLFGICLGMQMLLTTSEEAEREGQGDVEGLDLIPGRNVRFRGDLKVPHMGWNELDATREHPIVDGVDSVASEAPRADGAGGSVDGEHAYFVHSYYAEPDDEAAVVATTDYGTDFASVVANERGNVFGTQFHPEKSGETGLRILRNFVDICVDGV</sequence>
<dbReference type="GO" id="GO:0000107">
    <property type="term" value="F:imidazoleglycerol-phosphate synthase activity"/>
    <property type="evidence" value="ECO:0007669"/>
    <property type="project" value="UniProtKB-UniRule"/>
</dbReference>
<comment type="pathway">
    <text evidence="1 10">Amino-acid biosynthesis; L-histidine biosynthesis; L-histidine from 5-phospho-alpha-D-ribose 1-diphosphate: step 5/9.</text>
</comment>
<evidence type="ECO:0000256" key="8">
    <source>
        <dbReference type="ARBA" id="ARBA00047838"/>
    </source>
</evidence>
<evidence type="ECO:0000313" key="13">
    <source>
        <dbReference type="EMBL" id="QLH76279.1"/>
    </source>
</evidence>
<dbReference type="InterPro" id="IPR017926">
    <property type="entry name" value="GATASE"/>
</dbReference>
<comment type="subunit">
    <text evidence="2 10">Heterodimer of HisH and HisF.</text>
</comment>
<organism evidence="13 14">
    <name type="scientific">Halosimplex rubrum</name>
    <dbReference type="NCBI Taxonomy" id="869889"/>
    <lineage>
        <taxon>Archaea</taxon>
        <taxon>Methanobacteriati</taxon>
        <taxon>Methanobacteriota</taxon>
        <taxon>Stenosarchaea group</taxon>
        <taxon>Halobacteria</taxon>
        <taxon>Halobacteriales</taxon>
        <taxon>Haloarculaceae</taxon>
        <taxon>Halosimplex</taxon>
    </lineage>
</organism>
<keyword evidence="14" id="KW-1185">Reference proteome</keyword>
<dbReference type="Proteomes" id="UP000509667">
    <property type="component" value="Chromosome"/>
</dbReference>
<comment type="catalytic activity">
    <reaction evidence="8 10">
        <text>5-[(5-phospho-1-deoxy-D-ribulos-1-ylimino)methylamino]-1-(5-phospho-beta-D-ribosyl)imidazole-4-carboxamide + L-glutamine = D-erythro-1-(imidazol-4-yl)glycerol 3-phosphate + 5-amino-1-(5-phospho-beta-D-ribosyl)imidazole-4-carboxamide + L-glutamate + H(+)</text>
        <dbReference type="Rhea" id="RHEA:24793"/>
        <dbReference type="ChEBI" id="CHEBI:15378"/>
        <dbReference type="ChEBI" id="CHEBI:29985"/>
        <dbReference type="ChEBI" id="CHEBI:58278"/>
        <dbReference type="ChEBI" id="CHEBI:58359"/>
        <dbReference type="ChEBI" id="CHEBI:58475"/>
        <dbReference type="ChEBI" id="CHEBI:58525"/>
        <dbReference type="EC" id="4.3.2.10"/>
    </reaction>
</comment>
<dbReference type="GO" id="GO:0016829">
    <property type="term" value="F:lyase activity"/>
    <property type="evidence" value="ECO:0007669"/>
    <property type="project" value="UniProtKB-KW"/>
</dbReference>
<comment type="function">
    <text evidence="10">IGPS catalyzes the conversion of PRFAR and glutamine to IGP, AICAR and glutamate. The HisH subunit catalyzes the hydrolysis of glutamine to glutamate and ammonia as part of the synthesis of IGP and AICAR. The resulting ammonia molecule is channeled to the active site of HisF.</text>
</comment>
<evidence type="ECO:0000256" key="6">
    <source>
        <dbReference type="ARBA" id="ARBA00023102"/>
    </source>
</evidence>
<comment type="subcellular location">
    <subcellularLocation>
        <location evidence="10">Cytoplasm</location>
    </subcellularLocation>
</comment>
<protein>
    <recommendedName>
        <fullName evidence="10">Imidazole glycerol phosphate synthase subunit HisH</fullName>
        <ecNumber evidence="10">4.3.2.10</ecNumber>
    </recommendedName>
    <alternativeName>
        <fullName evidence="10">IGP synthase glutaminase subunit</fullName>
        <ecNumber evidence="10">3.5.1.2</ecNumber>
    </alternativeName>
    <alternativeName>
        <fullName evidence="10">IGP synthase subunit HisH</fullName>
    </alternativeName>
    <alternativeName>
        <fullName evidence="10">ImGP synthase subunit HisH</fullName>
        <shortName evidence="10">IGPS subunit HisH</shortName>
    </alternativeName>
</protein>
<evidence type="ECO:0000256" key="7">
    <source>
        <dbReference type="ARBA" id="ARBA00023239"/>
    </source>
</evidence>
<feature type="active site" evidence="10 11">
    <location>
        <position position="210"/>
    </location>
</feature>
<evidence type="ECO:0000256" key="3">
    <source>
        <dbReference type="ARBA" id="ARBA00022605"/>
    </source>
</evidence>
<evidence type="ECO:0000259" key="12">
    <source>
        <dbReference type="Pfam" id="PF00117"/>
    </source>
</evidence>
<dbReference type="AlphaFoldDB" id="A0A7D5P8D8"/>
<dbReference type="HAMAP" id="MF_00278">
    <property type="entry name" value="HisH"/>
    <property type="match status" value="1"/>
</dbReference>
<feature type="active site" description="Nucleophile" evidence="10 11">
    <location>
        <position position="85"/>
    </location>
</feature>
<dbReference type="PANTHER" id="PTHR42701:SF1">
    <property type="entry name" value="IMIDAZOLE GLYCEROL PHOSPHATE SYNTHASE SUBUNIT HISH"/>
    <property type="match status" value="1"/>
</dbReference>
<dbReference type="CDD" id="cd01748">
    <property type="entry name" value="GATase1_IGP_Synthase"/>
    <property type="match status" value="1"/>
</dbReference>
<dbReference type="OrthoDB" id="33401at2157"/>
<name>A0A7D5P8D8_9EURY</name>
<dbReference type="RefSeq" id="WP_179910221.1">
    <property type="nucleotide sequence ID" value="NZ_CP058910.1"/>
</dbReference>
<gene>
    <name evidence="10 13" type="primary">hisH</name>
    <name evidence="13" type="ORF">HZS55_02710</name>
</gene>
<dbReference type="NCBIfam" id="TIGR01855">
    <property type="entry name" value="IMP_synth_hisH"/>
    <property type="match status" value="1"/>
</dbReference>
<dbReference type="Pfam" id="PF00117">
    <property type="entry name" value="GATase"/>
    <property type="match status" value="1"/>
</dbReference>
<dbReference type="EC" id="4.3.2.10" evidence="10"/>
<feature type="active site" evidence="10 11">
    <location>
        <position position="212"/>
    </location>
</feature>
<dbReference type="PROSITE" id="PS51273">
    <property type="entry name" value="GATASE_TYPE_1"/>
    <property type="match status" value="1"/>
</dbReference>
<dbReference type="PANTHER" id="PTHR42701">
    <property type="entry name" value="IMIDAZOLE GLYCEROL PHOSPHATE SYNTHASE SUBUNIT HISH"/>
    <property type="match status" value="1"/>
</dbReference>
<keyword evidence="10" id="KW-0963">Cytoplasm</keyword>
<dbReference type="GeneID" id="56076739"/>
<dbReference type="InterPro" id="IPR010139">
    <property type="entry name" value="Imidazole-glycPsynth_HisH"/>
</dbReference>
<evidence type="ECO:0000313" key="14">
    <source>
        <dbReference type="Proteomes" id="UP000509667"/>
    </source>
</evidence>
<dbReference type="EMBL" id="CP058910">
    <property type="protein sequence ID" value="QLH76279.1"/>
    <property type="molecule type" value="Genomic_DNA"/>
</dbReference>
<dbReference type="PIRSF" id="PIRSF000495">
    <property type="entry name" value="Amidotransf_hisH"/>
    <property type="match status" value="1"/>
</dbReference>
<evidence type="ECO:0000256" key="4">
    <source>
        <dbReference type="ARBA" id="ARBA00022801"/>
    </source>
</evidence>
<keyword evidence="3 10" id="KW-0028">Amino-acid biosynthesis</keyword>
<feature type="domain" description="Glutamine amidotransferase" evidence="12">
    <location>
        <begin position="11"/>
        <end position="226"/>
    </location>
</feature>
<keyword evidence="5 10" id="KW-0315">Glutamine amidotransferase</keyword>
<dbReference type="KEGG" id="hrr:HZS55_02710"/>
<keyword evidence="4 10" id="KW-0378">Hydrolase</keyword>
<evidence type="ECO:0000256" key="2">
    <source>
        <dbReference type="ARBA" id="ARBA00011152"/>
    </source>
</evidence>
<dbReference type="GO" id="GO:0005737">
    <property type="term" value="C:cytoplasm"/>
    <property type="evidence" value="ECO:0007669"/>
    <property type="project" value="UniProtKB-SubCell"/>
</dbReference>
<accession>A0A7D5P8D8</accession>
<evidence type="ECO:0000256" key="9">
    <source>
        <dbReference type="ARBA" id="ARBA00049534"/>
    </source>
</evidence>
<comment type="catalytic activity">
    <reaction evidence="9 10">
        <text>L-glutamine + H2O = L-glutamate + NH4(+)</text>
        <dbReference type="Rhea" id="RHEA:15889"/>
        <dbReference type="ChEBI" id="CHEBI:15377"/>
        <dbReference type="ChEBI" id="CHEBI:28938"/>
        <dbReference type="ChEBI" id="CHEBI:29985"/>
        <dbReference type="ChEBI" id="CHEBI:58359"/>
        <dbReference type="EC" id="3.5.1.2"/>
    </reaction>
</comment>
<keyword evidence="6 10" id="KW-0368">Histidine biosynthesis</keyword>
<dbReference type="Gene3D" id="3.40.50.880">
    <property type="match status" value="1"/>
</dbReference>
<evidence type="ECO:0000256" key="11">
    <source>
        <dbReference type="PIRSR" id="PIRSR000495-1"/>
    </source>
</evidence>
<evidence type="ECO:0000256" key="10">
    <source>
        <dbReference type="HAMAP-Rule" id="MF_00278"/>
    </source>
</evidence>
<evidence type="ECO:0000256" key="1">
    <source>
        <dbReference type="ARBA" id="ARBA00005091"/>
    </source>
</evidence>
<dbReference type="UniPathway" id="UPA00031">
    <property type="reaction ID" value="UER00010"/>
</dbReference>
<dbReference type="GO" id="GO:0000105">
    <property type="term" value="P:L-histidine biosynthetic process"/>
    <property type="evidence" value="ECO:0007669"/>
    <property type="project" value="UniProtKB-UniRule"/>
</dbReference>